<dbReference type="SUPFAM" id="SSF47384">
    <property type="entry name" value="Homodimeric domain of signal transducing histidine kinase"/>
    <property type="match status" value="1"/>
</dbReference>
<evidence type="ECO:0000313" key="7">
    <source>
        <dbReference type="EMBL" id="SHJ37846.1"/>
    </source>
</evidence>
<dbReference type="Pfam" id="PF08448">
    <property type="entry name" value="PAS_4"/>
    <property type="match status" value="1"/>
</dbReference>
<dbReference type="PRINTS" id="PR00344">
    <property type="entry name" value="BCTRLSENSOR"/>
</dbReference>
<comment type="catalytic activity">
    <reaction evidence="1">
        <text>ATP + protein L-histidine = ADP + protein N-phospho-L-histidine.</text>
        <dbReference type="EC" id="2.7.13.3"/>
    </reaction>
</comment>
<feature type="domain" description="PAC" evidence="6">
    <location>
        <begin position="436"/>
        <end position="486"/>
    </location>
</feature>
<dbReference type="SUPFAM" id="SSF55874">
    <property type="entry name" value="ATPase domain of HSP90 chaperone/DNA topoisomerase II/histidine kinase"/>
    <property type="match status" value="1"/>
</dbReference>
<dbReference type="Pfam" id="PF02518">
    <property type="entry name" value="HATPase_c"/>
    <property type="match status" value="1"/>
</dbReference>
<dbReference type="CDD" id="cd00082">
    <property type="entry name" value="HisKA"/>
    <property type="match status" value="1"/>
</dbReference>
<dbReference type="InterPro" id="IPR001610">
    <property type="entry name" value="PAC"/>
</dbReference>
<dbReference type="InterPro" id="IPR035965">
    <property type="entry name" value="PAS-like_dom_sf"/>
</dbReference>
<feature type="domain" description="PAS" evidence="5">
    <location>
        <begin position="608"/>
        <end position="653"/>
    </location>
</feature>
<dbReference type="SMART" id="SM00086">
    <property type="entry name" value="PAC"/>
    <property type="match status" value="3"/>
</dbReference>
<keyword evidence="3" id="KW-0597">Phosphoprotein</keyword>
<name>A0A1M6ITS3_9BACT</name>
<dbReference type="Pfam" id="PF00512">
    <property type="entry name" value="HisKA"/>
    <property type="match status" value="1"/>
</dbReference>
<dbReference type="InterPro" id="IPR000014">
    <property type="entry name" value="PAS"/>
</dbReference>
<dbReference type="InterPro" id="IPR003594">
    <property type="entry name" value="HATPase_dom"/>
</dbReference>
<evidence type="ECO:0000256" key="2">
    <source>
        <dbReference type="ARBA" id="ARBA00012438"/>
    </source>
</evidence>
<reference evidence="8" key="1">
    <citation type="submission" date="2016-11" db="EMBL/GenBank/DDBJ databases">
        <authorList>
            <person name="Varghese N."/>
            <person name="Submissions S."/>
        </authorList>
    </citation>
    <scope>NUCLEOTIDE SEQUENCE [LARGE SCALE GENOMIC DNA]</scope>
    <source>
        <strain evidence="8">DSM 16219</strain>
    </source>
</reference>
<evidence type="ECO:0000256" key="3">
    <source>
        <dbReference type="ARBA" id="ARBA00022553"/>
    </source>
</evidence>
<keyword evidence="8" id="KW-1185">Reference proteome</keyword>
<dbReference type="Gene3D" id="3.30.450.40">
    <property type="match status" value="1"/>
</dbReference>
<feature type="domain" description="PAS" evidence="5">
    <location>
        <begin position="216"/>
        <end position="282"/>
    </location>
</feature>
<dbReference type="Proteomes" id="UP000183994">
    <property type="component" value="Unassembled WGS sequence"/>
</dbReference>
<accession>A0A1M6ITS3</accession>
<dbReference type="EC" id="2.7.13.3" evidence="2"/>
<evidence type="ECO:0000256" key="1">
    <source>
        <dbReference type="ARBA" id="ARBA00000085"/>
    </source>
</evidence>
<organism evidence="7 8">
    <name type="scientific">Desulfatibacillum alkenivorans DSM 16219</name>
    <dbReference type="NCBI Taxonomy" id="1121393"/>
    <lineage>
        <taxon>Bacteria</taxon>
        <taxon>Pseudomonadati</taxon>
        <taxon>Thermodesulfobacteriota</taxon>
        <taxon>Desulfobacteria</taxon>
        <taxon>Desulfobacterales</taxon>
        <taxon>Desulfatibacillaceae</taxon>
        <taxon>Desulfatibacillum</taxon>
    </lineage>
</organism>
<dbReference type="CDD" id="cd00130">
    <property type="entry name" value="PAS"/>
    <property type="match status" value="4"/>
</dbReference>
<dbReference type="PROSITE" id="PS50113">
    <property type="entry name" value="PAC"/>
    <property type="match status" value="3"/>
</dbReference>
<dbReference type="PANTHER" id="PTHR43065:SF42">
    <property type="entry name" value="TWO-COMPONENT SENSOR PPRA"/>
    <property type="match status" value="1"/>
</dbReference>
<dbReference type="InterPro" id="IPR003018">
    <property type="entry name" value="GAF"/>
</dbReference>
<dbReference type="RefSeq" id="WP_073474626.1">
    <property type="nucleotide sequence ID" value="NZ_FQZU01000007.1"/>
</dbReference>
<evidence type="ECO:0000259" key="6">
    <source>
        <dbReference type="PROSITE" id="PS50113"/>
    </source>
</evidence>
<dbReference type="InterPro" id="IPR013656">
    <property type="entry name" value="PAS_4"/>
</dbReference>
<feature type="domain" description="Histidine kinase" evidence="4">
    <location>
        <begin position="742"/>
        <end position="988"/>
    </location>
</feature>
<dbReference type="SMART" id="SM00091">
    <property type="entry name" value="PAS"/>
    <property type="match status" value="4"/>
</dbReference>
<dbReference type="OrthoDB" id="5439205at2"/>
<dbReference type="SMART" id="SM00387">
    <property type="entry name" value="HATPase_c"/>
    <property type="match status" value="1"/>
</dbReference>
<evidence type="ECO:0000259" key="4">
    <source>
        <dbReference type="PROSITE" id="PS50109"/>
    </source>
</evidence>
<dbReference type="Gene3D" id="3.30.565.10">
    <property type="entry name" value="Histidine kinase-like ATPase, C-terminal domain"/>
    <property type="match status" value="1"/>
</dbReference>
<dbReference type="InterPro" id="IPR004358">
    <property type="entry name" value="Sig_transdc_His_kin-like_C"/>
</dbReference>
<dbReference type="InterPro" id="IPR000700">
    <property type="entry name" value="PAS-assoc_C"/>
</dbReference>
<dbReference type="PROSITE" id="PS50109">
    <property type="entry name" value="HIS_KIN"/>
    <property type="match status" value="1"/>
</dbReference>
<gene>
    <name evidence="7" type="ORF">SAMN02745216_01525</name>
</gene>
<evidence type="ECO:0000313" key="8">
    <source>
        <dbReference type="Proteomes" id="UP000183994"/>
    </source>
</evidence>
<dbReference type="SMART" id="SM00065">
    <property type="entry name" value="GAF"/>
    <property type="match status" value="1"/>
</dbReference>
<dbReference type="GO" id="GO:0000155">
    <property type="term" value="F:phosphorelay sensor kinase activity"/>
    <property type="evidence" value="ECO:0007669"/>
    <property type="project" value="InterPro"/>
</dbReference>
<dbReference type="Gene3D" id="1.10.287.130">
    <property type="match status" value="1"/>
</dbReference>
<dbReference type="InterPro" id="IPR036890">
    <property type="entry name" value="HATPase_C_sf"/>
</dbReference>
<dbReference type="Gene3D" id="3.30.450.20">
    <property type="entry name" value="PAS domain"/>
    <property type="match status" value="4"/>
</dbReference>
<evidence type="ECO:0000259" key="5">
    <source>
        <dbReference type="PROSITE" id="PS50112"/>
    </source>
</evidence>
<feature type="domain" description="PAC" evidence="6">
    <location>
        <begin position="555"/>
        <end position="607"/>
    </location>
</feature>
<dbReference type="InterPro" id="IPR003661">
    <property type="entry name" value="HisK_dim/P_dom"/>
</dbReference>
<proteinExistence type="predicted"/>
<dbReference type="InterPro" id="IPR029016">
    <property type="entry name" value="GAF-like_dom_sf"/>
</dbReference>
<dbReference type="STRING" id="1121393.SAMN02745216_01525"/>
<dbReference type="PANTHER" id="PTHR43065">
    <property type="entry name" value="SENSOR HISTIDINE KINASE"/>
    <property type="match status" value="1"/>
</dbReference>
<sequence length="989" mass="111125">MQENSEQIANKVRALEVETLRQKRLLTRLEGLTNLKEKLIFPFSQEEKVNLIVREIVRIFDADFARIWLVGPGDRCEKGCFHAQAPIGPHYCADKTQCLHLVSSSGRYTNLEGRHARVPFGAYKIGLIGSGALPDFFTNEVTTDPRVHNHEWAKELGLQSFYGHRLLSDDGQVSGVLAVFSRHKIPPEEFALLRSLAATAAQAINASFTEKALRESEARLRNVFDNMQDCFYRTDLKGRITWASPSTPRLLGYEMEEVLHQDIKNLFYFRPADREKFLAKLNVTGKVTDVEVKLKHKDGSPIWVSTNSAYYKDAKGAVAGVEGSFRDVSQRKRRMEEIARHQDHLEEMVEERTRALVESEQKYRALFENSGNAIFVLTKDSVVDCNVKAAEVFRVPQEDLINQHPLAYSTPTQPGGEDSFMLGEKLLARAFEGEELFLEWRYQRPDGSIFDSEVILNPVSIGGVPFIIGTVADITERKRAEAQRSMLIKILESTSDMVSFSTPDMQITYINPAGRRIIGLDKGDEFPLVKDVMTPEAFDIISREGAPAAVEHGHWSGETALAVKDGTEIPVSQVIMSHKDAEGRVENFSTIIRDISGPKKTEEELERLRDFLSAVIDSMPSVLVGLDEQGRITRWNTKTEELLGKTSAQVRGRLLSEVFPHNPDILKMVDEAIENEKVSEQLKAPIQFQGMLRFWDVTVYPLSESAMKGAVIRVDDVTERVRLEEMMIQSEKMLSVGGLAAGMAHEINNPLAGIIQNVQVLEKRLGTGLSKNHNVAEEAGTSMDAIARYLEKRDLLRVMQAIRESGGRAAAIVNNMLDFSRKGDSAFLPQDLCQMMDQTIELASSDFDLKKRYDFRQIKIQKDYQDCMPKIRCEKTKVQQVILNLLQNAAQAMSGQRDDDNPPEIAIRIFFKDDKACIEVEDNGPGMDESIRKRVFEPFFTTKEIGVGTGLGLSVSYFIVTENHNGTMHVESAPGKGAKFTICLPVEKI</sequence>
<dbReference type="Pfam" id="PF13426">
    <property type="entry name" value="PAS_9"/>
    <property type="match status" value="3"/>
</dbReference>
<dbReference type="InterPro" id="IPR036097">
    <property type="entry name" value="HisK_dim/P_sf"/>
</dbReference>
<dbReference type="AlphaFoldDB" id="A0A1M6ITS3"/>
<protein>
    <recommendedName>
        <fullName evidence="2">histidine kinase</fullName>
        <ecNumber evidence="2">2.7.13.3</ecNumber>
    </recommendedName>
</protein>
<dbReference type="SMART" id="SM00388">
    <property type="entry name" value="HisKA"/>
    <property type="match status" value="1"/>
</dbReference>
<dbReference type="SUPFAM" id="SSF55785">
    <property type="entry name" value="PYP-like sensor domain (PAS domain)"/>
    <property type="match status" value="4"/>
</dbReference>
<dbReference type="Pfam" id="PF13185">
    <property type="entry name" value="GAF_2"/>
    <property type="match status" value="1"/>
</dbReference>
<dbReference type="InterPro" id="IPR005467">
    <property type="entry name" value="His_kinase_dom"/>
</dbReference>
<dbReference type="SUPFAM" id="SSF55781">
    <property type="entry name" value="GAF domain-like"/>
    <property type="match status" value="1"/>
</dbReference>
<dbReference type="PROSITE" id="PS50112">
    <property type="entry name" value="PAS"/>
    <property type="match status" value="2"/>
</dbReference>
<dbReference type="NCBIfam" id="TIGR00229">
    <property type="entry name" value="sensory_box"/>
    <property type="match status" value="4"/>
</dbReference>
<dbReference type="EMBL" id="FQZU01000007">
    <property type="protein sequence ID" value="SHJ37846.1"/>
    <property type="molecule type" value="Genomic_DNA"/>
</dbReference>
<feature type="domain" description="PAC" evidence="6">
    <location>
        <begin position="288"/>
        <end position="340"/>
    </location>
</feature>